<gene>
    <name evidence="1" type="ORF">LAZ67_14002784</name>
</gene>
<dbReference type="Proteomes" id="UP001235939">
    <property type="component" value="Chromosome 14"/>
</dbReference>
<reference evidence="1 2" key="1">
    <citation type="submission" date="2022-01" db="EMBL/GenBank/DDBJ databases">
        <title>A chromosomal length assembly of Cordylochernes scorpioides.</title>
        <authorList>
            <person name="Zeh D."/>
            <person name="Zeh J."/>
        </authorList>
    </citation>
    <scope>NUCLEOTIDE SEQUENCE [LARGE SCALE GENOMIC DNA]</scope>
    <source>
        <strain evidence="1">IN4F17</strain>
        <tissue evidence="1">Whole Body</tissue>
    </source>
</reference>
<keyword evidence="2" id="KW-1185">Reference proteome</keyword>
<evidence type="ECO:0000313" key="2">
    <source>
        <dbReference type="Proteomes" id="UP001235939"/>
    </source>
</evidence>
<evidence type="ECO:0000313" key="1">
    <source>
        <dbReference type="EMBL" id="UYV77003.1"/>
    </source>
</evidence>
<proteinExistence type="predicted"/>
<protein>
    <submittedName>
        <fullName evidence="1">Uncharacterized protein</fullName>
    </submittedName>
</protein>
<sequence>MQGILQEKQKQRCYPAHTVITPQLRSQVFYYTSECVGLPLTFQFGSVSILAWLAQSSLNNNYTFLTQKYPASRYSVLSISLFYDGVKLQLKKHTKHMTGLNFM</sequence>
<accession>A0ABY6L7K2</accession>
<organism evidence="1 2">
    <name type="scientific">Cordylochernes scorpioides</name>
    <dbReference type="NCBI Taxonomy" id="51811"/>
    <lineage>
        <taxon>Eukaryota</taxon>
        <taxon>Metazoa</taxon>
        <taxon>Ecdysozoa</taxon>
        <taxon>Arthropoda</taxon>
        <taxon>Chelicerata</taxon>
        <taxon>Arachnida</taxon>
        <taxon>Pseudoscorpiones</taxon>
        <taxon>Cheliferoidea</taxon>
        <taxon>Chernetidae</taxon>
        <taxon>Cordylochernes</taxon>
    </lineage>
</organism>
<dbReference type="EMBL" id="CP092876">
    <property type="protein sequence ID" value="UYV77003.1"/>
    <property type="molecule type" value="Genomic_DNA"/>
</dbReference>
<name>A0ABY6L7K2_9ARAC</name>